<dbReference type="InterPro" id="IPR036291">
    <property type="entry name" value="NAD(P)-bd_dom_sf"/>
</dbReference>
<organism evidence="3">
    <name type="scientific">Rouxiella sp. WC2420</name>
    <dbReference type="NCBI Taxonomy" id="3234145"/>
    <lineage>
        <taxon>Bacteria</taxon>
        <taxon>Pseudomonadati</taxon>
        <taxon>Pseudomonadota</taxon>
        <taxon>Gammaproteobacteria</taxon>
        <taxon>Enterobacterales</taxon>
        <taxon>Yersiniaceae</taxon>
        <taxon>Rouxiella</taxon>
    </lineage>
</organism>
<reference evidence="3" key="1">
    <citation type="submission" date="2024-07" db="EMBL/GenBank/DDBJ databases">
        <authorList>
            <person name="Biller S.J."/>
        </authorList>
    </citation>
    <scope>NUCLEOTIDE SEQUENCE</scope>
    <source>
        <strain evidence="3">WC2420</strain>
    </source>
</reference>
<gene>
    <name evidence="3" type="ORF">AB3G37_13385</name>
</gene>
<dbReference type="InterPro" id="IPR028939">
    <property type="entry name" value="P5C_Rdtase_cat_N"/>
</dbReference>
<sequence>MSTVSIIGSGSMAAAIAHLSARAGHNVVVMSRNALKAHELVESIGAGATTGIFGDVPAGNIVILAVPYAGALDVVRQFGEALADKILVDITNPVSPDLTCFVTPTGSSGTQEIAKVAPTTTKIVKAFNTQFSHVLAIGAANGTPLDILIAGDDLQEKSQVADFIESLGLHPMDCGPLIMSKMLEHVCLLALGLVTHSFKHTRFSLGVKLNP</sequence>
<feature type="domain" description="Pyrroline-5-carboxylate reductase catalytic N-terminal" evidence="2">
    <location>
        <begin position="4"/>
        <end position="93"/>
    </location>
</feature>
<keyword evidence="1" id="KW-0560">Oxidoreductase</keyword>
<dbReference type="EMBL" id="CP165628">
    <property type="protein sequence ID" value="XDU70582.1"/>
    <property type="molecule type" value="Genomic_DNA"/>
</dbReference>
<dbReference type="GO" id="GO:0016491">
    <property type="term" value="F:oxidoreductase activity"/>
    <property type="evidence" value="ECO:0007669"/>
    <property type="project" value="UniProtKB-KW"/>
</dbReference>
<dbReference type="InterPro" id="IPR051267">
    <property type="entry name" value="STEAP_metalloreductase"/>
</dbReference>
<dbReference type="PANTHER" id="PTHR14239:SF10">
    <property type="entry name" value="REDUCTASE"/>
    <property type="match status" value="1"/>
</dbReference>
<dbReference type="RefSeq" id="WP_369788087.1">
    <property type="nucleotide sequence ID" value="NZ_CP165628.1"/>
</dbReference>
<dbReference type="SUPFAM" id="SSF51735">
    <property type="entry name" value="NAD(P)-binding Rossmann-fold domains"/>
    <property type="match status" value="1"/>
</dbReference>
<dbReference type="AlphaFoldDB" id="A0AB39VMR0"/>
<dbReference type="PANTHER" id="PTHR14239">
    <property type="entry name" value="DUDULIN-RELATED"/>
    <property type="match status" value="1"/>
</dbReference>
<evidence type="ECO:0000256" key="1">
    <source>
        <dbReference type="ARBA" id="ARBA00023002"/>
    </source>
</evidence>
<evidence type="ECO:0000259" key="2">
    <source>
        <dbReference type="Pfam" id="PF03807"/>
    </source>
</evidence>
<accession>A0AB39VMR0</accession>
<proteinExistence type="predicted"/>
<protein>
    <submittedName>
        <fullName evidence="3">NADPH-dependent F420 reductase</fullName>
    </submittedName>
</protein>
<name>A0AB39VMR0_9GAMM</name>
<dbReference type="Pfam" id="PF03807">
    <property type="entry name" value="F420_oxidored"/>
    <property type="match status" value="1"/>
</dbReference>
<dbReference type="Gene3D" id="3.40.50.720">
    <property type="entry name" value="NAD(P)-binding Rossmann-like Domain"/>
    <property type="match status" value="1"/>
</dbReference>
<evidence type="ECO:0000313" key="3">
    <source>
        <dbReference type="EMBL" id="XDU70582.1"/>
    </source>
</evidence>